<accession>A0A2H4PHJ2</accession>
<reference evidence="1 2" key="1">
    <citation type="journal article" date="2018" name="Microbiol. Resour. Announc.">
        <title>Complete Genome Sequence of Klebsiella pneumoniae Siphophage Sugarland.</title>
        <authorList>
            <person name="Erickson S.G."/>
            <person name="Lessor L."/>
            <person name="O'Leary C.J."/>
            <person name="Gill J.J."/>
            <person name="Liu M."/>
        </authorList>
    </citation>
    <scope>NUCLEOTIDE SEQUENCE [LARGE SCALE GENOMIC DNA]</scope>
</reference>
<gene>
    <name evidence="1" type="ORF">CPT_Sugarland_182</name>
</gene>
<keyword evidence="2" id="KW-1185">Reference proteome</keyword>
<dbReference type="Pfam" id="PF24163">
    <property type="entry name" value="HCP"/>
    <property type="match status" value="1"/>
</dbReference>
<evidence type="ECO:0000313" key="1">
    <source>
        <dbReference type="EMBL" id="ATW61995.1"/>
    </source>
</evidence>
<dbReference type="EMBL" id="MG459987">
    <property type="protein sequence ID" value="ATW61995.1"/>
    <property type="molecule type" value="Genomic_DNA"/>
</dbReference>
<proteinExistence type="predicted"/>
<name>A0A2H4PHJ2_9CAUD</name>
<organism evidence="1 2">
    <name type="scientific">Klebsiella phage Sugarland</name>
    <dbReference type="NCBI Taxonomy" id="2053603"/>
    <lineage>
        <taxon>Viruses</taxon>
        <taxon>Duplodnaviria</taxon>
        <taxon>Heunggongvirae</taxon>
        <taxon>Uroviricota</taxon>
        <taxon>Caudoviricetes</taxon>
        <taxon>Demerecviridae</taxon>
        <taxon>Sugarlandvirus</taxon>
        <taxon>Sugarlandvirus sugarland</taxon>
    </lineage>
</organism>
<sequence>MQFMTDSDWRTYGGLKRPDLESNIPMLIKAANALITQLLGIDDTANVVDVLPTKPARKKYFLSSPVPSTITKITINDQEIDKSQYKNYPDGTLLLKFSPPEGYMEVEFTQTGFTSIPDDLVLAACFLVDHWVKKDYRESRTFGGETVTFNTTKSGVPEHIRTIIEVYRRL</sequence>
<dbReference type="OrthoDB" id="9936at10239"/>
<dbReference type="Proteomes" id="UP000241037">
    <property type="component" value="Segment"/>
</dbReference>
<dbReference type="InterPro" id="IPR056472">
    <property type="entry name" value="HCP"/>
</dbReference>
<protein>
    <submittedName>
        <fullName evidence="1">Head completion protein</fullName>
    </submittedName>
</protein>
<evidence type="ECO:0000313" key="2">
    <source>
        <dbReference type="Proteomes" id="UP000241037"/>
    </source>
</evidence>